<dbReference type="InterPro" id="IPR011993">
    <property type="entry name" value="PH-like_dom_sf"/>
</dbReference>
<feature type="domain" description="PH" evidence="2">
    <location>
        <begin position="7"/>
        <end position="121"/>
    </location>
</feature>
<evidence type="ECO:0000256" key="1">
    <source>
        <dbReference type="SAM" id="MobiDB-lite"/>
    </source>
</evidence>
<feature type="region of interest" description="Disordered" evidence="1">
    <location>
        <begin position="353"/>
        <end position="376"/>
    </location>
</feature>
<dbReference type="HOGENOM" id="CLU_659434_0_0_1"/>
<gene>
    <name evidence="3" type="ORF">TRIADDRAFT_54324</name>
</gene>
<sequence length="417" mass="47781">MQSARREVVHCGYLKKAPLENKSSLLWRNRWFVLLDSERVMADGSKLVRLEYYKDKDAWTNGKEYAGIIHFDTIKSISPGKRRKGDLHVMELLTNDRKYLLGTRDLDHYREWMTKLNNLLMDLRMGGFQQRYNVSATTRHITGSGGLSSSANPSKAVDDLLASTPDQQLAGVVPLRPTRASRYMKNSDDRRSGRRKSWTTSIWSSISKKFSSSSSTSPNAKNYDCQNFDFLNPVNDCVFDDDANHNKLPEERTRVNSSCKITPGSPANASPKLTSSQDSLRIQSENKKYVSRFATNSSSPADNRVSYSVITTESKCILHLQKYPYHLTPQMASRQASEDLSFWALKRASIRRSSEPYSRNNEDEIDPTNDRKKSIHKSQNLFVGSNIELNREIAHQRLKEFSKTMDLEWPFDKLSKR</sequence>
<dbReference type="Pfam" id="PF00169">
    <property type="entry name" value="PH"/>
    <property type="match status" value="1"/>
</dbReference>
<proteinExistence type="predicted"/>
<evidence type="ECO:0000259" key="2">
    <source>
        <dbReference type="PROSITE" id="PS50003"/>
    </source>
</evidence>
<evidence type="ECO:0000313" key="3">
    <source>
        <dbReference type="EMBL" id="EDV26909.1"/>
    </source>
</evidence>
<dbReference type="EMBL" id="DS985243">
    <property type="protein sequence ID" value="EDV26909.1"/>
    <property type="molecule type" value="Genomic_DNA"/>
</dbReference>
<dbReference type="InterPro" id="IPR001849">
    <property type="entry name" value="PH_domain"/>
</dbReference>
<dbReference type="CTD" id="6751603"/>
<dbReference type="Proteomes" id="UP000009022">
    <property type="component" value="Unassembled WGS sequence"/>
</dbReference>
<feature type="compositionally biased region" description="Polar residues" evidence="1">
    <location>
        <begin position="255"/>
        <end position="281"/>
    </location>
</feature>
<reference evidence="3 4" key="1">
    <citation type="journal article" date="2008" name="Nature">
        <title>The Trichoplax genome and the nature of placozoans.</title>
        <authorList>
            <person name="Srivastava M."/>
            <person name="Begovic E."/>
            <person name="Chapman J."/>
            <person name="Putnam N.H."/>
            <person name="Hellsten U."/>
            <person name="Kawashima T."/>
            <person name="Kuo A."/>
            <person name="Mitros T."/>
            <person name="Salamov A."/>
            <person name="Carpenter M.L."/>
            <person name="Signorovitch A.Y."/>
            <person name="Moreno M.A."/>
            <person name="Kamm K."/>
            <person name="Grimwood J."/>
            <person name="Schmutz J."/>
            <person name="Shapiro H."/>
            <person name="Grigoriev I.V."/>
            <person name="Buss L.W."/>
            <person name="Schierwater B."/>
            <person name="Dellaporta S.L."/>
            <person name="Rokhsar D.S."/>
        </authorList>
    </citation>
    <scope>NUCLEOTIDE SEQUENCE [LARGE SCALE GENOMIC DNA]</scope>
    <source>
        <strain evidence="3 4">Grell-BS-1999</strain>
    </source>
</reference>
<accession>B3RRQ3</accession>
<dbReference type="InParanoid" id="B3RRQ3"/>
<dbReference type="SUPFAM" id="SSF50729">
    <property type="entry name" value="PH domain-like"/>
    <property type="match status" value="1"/>
</dbReference>
<feature type="region of interest" description="Disordered" evidence="1">
    <location>
        <begin position="248"/>
        <end position="281"/>
    </location>
</feature>
<evidence type="ECO:0000313" key="4">
    <source>
        <dbReference type="Proteomes" id="UP000009022"/>
    </source>
</evidence>
<dbReference type="PROSITE" id="PS50003">
    <property type="entry name" value="PH_DOMAIN"/>
    <property type="match status" value="1"/>
</dbReference>
<dbReference type="SMART" id="SM00233">
    <property type="entry name" value="PH"/>
    <property type="match status" value="1"/>
</dbReference>
<dbReference type="KEGG" id="tad:TRIADDRAFT_54324"/>
<dbReference type="RefSeq" id="XP_002110905.1">
    <property type="nucleotide sequence ID" value="XM_002110869.1"/>
</dbReference>
<dbReference type="AlphaFoldDB" id="B3RRQ3"/>
<dbReference type="PhylomeDB" id="B3RRQ3"/>
<dbReference type="Gene3D" id="2.30.29.30">
    <property type="entry name" value="Pleckstrin-homology domain (PH domain)/Phosphotyrosine-binding domain (PTB)"/>
    <property type="match status" value="1"/>
</dbReference>
<protein>
    <recommendedName>
        <fullName evidence="2">PH domain-containing protein</fullName>
    </recommendedName>
</protein>
<keyword evidence="4" id="KW-1185">Reference proteome</keyword>
<name>B3RRQ3_TRIAD</name>
<organism evidence="3 4">
    <name type="scientific">Trichoplax adhaerens</name>
    <name type="common">Trichoplax reptans</name>
    <dbReference type="NCBI Taxonomy" id="10228"/>
    <lineage>
        <taxon>Eukaryota</taxon>
        <taxon>Metazoa</taxon>
        <taxon>Placozoa</taxon>
        <taxon>Uniplacotomia</taxon>
        <taxon>Trichoplacea</taxon>
        <taxon>Trichoplacidae</taxon>
        <taxon>Trichoplax</taxon>
    </lineage>
</organism>
<dbReference type="GeneID" id="6751603"/>